<proteinExistence type="predicted"/>
<evidence type="ECO:0000313" key="3">
    <source>
        <dbReference type="Proteomes" id="UP000325529"/>
    </source>
</evidence>
<dbReference type="Pfam" id="PF03995">
    <property type="entry name" value="Inhibitor_I36"/>
    <property type="match status" value="1"/>
</dbReference>
<reference evidence="2 3" key="1">
    <citation type="submission" date="2017-09" db="EMBL/GenBank/DDBJ databases">
        <authorList>
            <person name="Lee N."/>
            <person name="Cho B.-K."/>
        </authorList>
    </citation>
    <scope>NUCLEOTIDE SEQUENCE [LARGE SCALE GENOMIC DNA]</scope>
    <source>
        <strain evidence="2 3">ATCC 12853</strain>
    </source>
</reference>
<keyword evidence="1" id="KW-0812">Transmembrane</keyword>
<keyword evidence="1" id="KW-0472">Membrane</keyword>
<keyword evidence="1" id="KW-1133">Transmembrane helix</keyword>
<dbReference type="EMBL" id="CP023699">
    <property type="protein sequence ID" value="QEU96959.1"/>
    <property type="molecule type" value="Genomic_DNA"/>
</dbReference>
<evidence type="ECO:0008006" key="4">
    <source>
        <dbReference type="Google" id="ProtNLM"/>
    </source>
</evidence>
<name>A0A5J6GNG9_STRKN</name>
<dbReference type="KEGG" id="ska:CP970_43960"/>
<dbReference type="Gene3D" id="2.60.20.10">
    <property type="entry name" value="Crystallins"/>
    <property type="match status" value="1"/>
</dbReference>
<gene>
    <name evidence="2" type="ORF">CP970_43960</name>
</gene>
<sequence length="200" mass="22119">MPWSRASPGFCATSGAAVESGHRCHRSLTQLKYSPWITCSKKRFRNFSPLVRAHVIRVAPLRDHRPRESKKEKMMRRGIIAGISSIALAGGALLGVAQTATASETGAQASYLWLYQHDSYGGSSKNFSGDDRYLSDTYWNGTSSKVDNGASSMKNQTSRDIVLWQDNGCSGDQYFARPNSSDKDFSNNNFDNKASCVDFR</sequence>
<dbReference type="Proteomes" id="UP000325529">
    <property type="component" value="Chromosome"/>
</dbReference>
<evidence type="ECO:0000256" key="1">
    <source>
        <dbReference type="SAM" id="Phobius"/>
    </source>
</evidence>
<protein>
    <recommendedName>
        <fullName evidence="4">Beta/gamma crystallin 'Greek key' domain-containing protein</fullName>
    </recommendedName>
</protein>
<accession>A0A5J6GNG9</accession>
<feature type="transmembrane region" description="Helical" evidence="1">
    <location>
        <begin position="78"/>
        <end position="97"/>
    </location>
</feature>
<evidence type="ECO:0000313" key="2">
    <source>
        <dbReference type="EMBL" id="QEU96959.1"/>
    </source>
</evidence>
<organism evidence="2 3">
    <name type="scientific">Streptomyces kanamyceticus</name>
    <dbReference type="NCBI Taxonomy" id="1967"/>
    <lineage>
        <taxon>Bacteria</taxon>
        <taxon>Bacillati</taxon>
        <taxon>Actinomycetota</taxon>
        <taxon>Actinomycetes</taxon>
        <taxon>Kitasatosporales</taxon>
        <taxon>Streptomycetaceae</taxon>
        <taxon>Streptomyces</taxon>
    </lineage>
</organism>
<dbReference type="AlphaFoldDB" id="A0A5J6GNG9"/>
<keyword evidence="3" id="KW-1185">Reference proteome</keyword>